<keyword evidence="2" id="KW-0450">Lipoyl</keyword>
<dbReference type="PANTHER" id="PTHR23151:SF82">
    <property type="entry name" value="PYRUVATE DEHYDROGENASE COMPLEX PROTEIN X COMPONENT, MITOCHONDRIAL"/>
    <property type="match status" value="1"/>
</dbReference>
<dbReference type="AlphaFoldDB" id="A0A9W8H8R4"/>
<dbReference type="CDD" id="cd06849">
    <property type="entry name" value="lipoyl_domain"/>
    <property type="match status" value="1"/>
</dbReference>
<comment type="caution">
    <text evidence="6">The sequence shown here is derived from an EMBL/GenBank/DDBJ whole genome shotgun (WGS) entry which is preliminary data.</text>
</comment>
<feature type="compositionally biased region" description="Basic and acidic residues" evidence="3">
    <location>
        <begin position="136"/>
        <end position="148"/>
    </location>
</feature>
<protein>
    <submittedName>
        <fullName evidence="6">Pyridoxine biosynthesis protein</fullName>
        <ecNumber evidence="6">2.3.1.12</ecNumber>
    </submittedName>
</protein>
<evidence type="ECO:0000256" key="2">
    <source>
        <dbReference type="ARBA" id="ARBA00022823"/>
    </source>
</evidence>
<comment type="similarity">
    <text evidence="1">Belongs to the 2-oxoacid dehydrogenase family.</text>
</comment>
<keyword evidence="6" id="KW-0012">Acyltransferase</keyword>
<evidence type="ECO:0000313" key="7">
    <source>
        <dbReference type="Proteomes" id="UP001140172"/>
    </source>
</evidence>
<dbReference type="InterPro" id="IPR036625">
    <property type="entry name" value="E3-bd_dom_sf"/>
</dbReference>
<dbReference type="Pfam" id="PF00364">
    <property type="entry name" value="Biotin_lipoyl"/>
    <property type="match status" value="1"/>
</dbReference>
<dbReference type="FunFam" id="2.40.50.100:FF:000010">
    <property type="entry name" value="Acetyltransferase component of pyruvate dehydrogenase complex"/>
    <property type="match status" value="1"/>
</dbReference>
<dbReference type="InterPro" id="IPR004167">
    <property type="entry name" value="PSBD"/>
</dbReference>
<accession>A0A9W8H8R4</accession>
<dbReference type="SUPFAM" id="SSF47005">
    <property type="entry name" value="Peripheral subunit-binding domain of 2-oxo acid dehydrogenase complex"/>
    <property type="match status" value="1"/>
</dbReference>
<organism evidence="6 7">
    <name type="scientific">Coemansia interrupta</name>
    <dbReference type="NCBI Taxonomy" id="1126814"/>
    <lineage>
        <taxon>Eukaryota</taxon>
        <taxon>Fungi</taxon>
        <taxon>Fungi incertae sedis</taxon>
        <taxon>Zoopagomycota</taxon>
        <taxon>Kickxellomycotina</taxon>
        <taxon>Kickxellomycetes</taxon>
        <taxon>Kickxellales</taxon>
        <taxon>Kickxellaceae</taxon>
        <taxon>Coemansia</taxon>
    </lineage>
</organism>
<dbReference type="Pfam" id="PF02817">
    <property type="entry name" value="E3_binding"/>
    <property type="match status" value="1"/>
</dbReference>
<proteinExistence type="inferred from homology"/>
<name>A0A9W8H8R4_9FUNG</name>
<dbReference type="EMBL" id="JANBUM010000448">
    <property type="protein sequence ID" value="KAJ2776993.1"/>
    <property type="molecule type" value="Genomic_DNA"/>
</dbReference>
<keyword evidence="6" id="KW-0808">Transferase</keyword>
<evidence type="ECO:0000259" key="4">
    <source>
        <dbReference type="PROSITE" id="PS50968"/>
    </source>
</evidence>
<dbReference type="InterPro" id="IPR000089">
    <property type="entry name" value="Biotin_lipoyl"/>
</dbReference>
<dbReference type="OrthoDB" id="537444at2759"/>
<feature type="compositionally biased region" description="Low complexity" evidence="3">
    <location>
        <begin position="125"/>
        <end position="135"/>
    </location>
</feature>
<keyword evidence="7" id="KW-1185">Reference proteome</keyword>
<feature type="domain" description="Lipoyl-binding" evidence="4">
    <location>
        <begin position="27"/>
        <end position="103"/>
    </location>
</feature>
<gene>
    <name evidence="6" type="primary">PDX1</name>
    <name evidence="6" type="ORF">GGI15_004657</name>
</gene>
<dbReference type="PROSITE" id="PS51826">
    <property type="entry name" value="PSBD"/>
    <property type="match status" value="1"/>
</dbReference>
<evidence type="ECO:0000259" key="5">
    <source>
        <dbReference type="PROSITE" id="PS51826"/>
    </source>
</evidence>
<dbReference type="PANTHER" id="PTHR23151">
    <property type="entry name" value="DIHYDROLIPOAMIDE ACETYL/SUCCINYL-TRANSFERASE-RELATED"/>
    <property type="match status" value="1"/>
</dbReference>
<dbReference type="InterPro" id="IPR011053">
    <property type="entry name" value="Single_hybrid_motif"/>
</dbReference>
<dbReference type="Gene3D" id="2.40.50.100">
    <property type="match status" value="1"/>
</dbReference>
<dbReference type="SUPFAM" id="SSF51230">
    <property type="entry name" value="Single hybrid motif"/>
    <property type="match status" value="1"/>
</dbReference>
<dbReference type="GO" id="GO:0045254">
    <property type="term" value="C:pyruvate dehydrogenase complex"/>
    <property type="evidence" value="ECO:0007669"/>
    <property type="project" value="InterPro"/>
</dbReference>
<dbReference type="GO" id="GO:0006086">
    <property type="term" value="P:pyruvate decarboxylation to acetyl-CoA"/>
    <property type="evidence" value="ECO:0007669"/>
    <property type="project" value="InterPro"/>
</dbReference>
<dbReference type="GO" id="GO:0004742">
    <property type="term" value="F:dihydrolipoyllysine-residue acetyltransferase activity"/>
    <property type="evidence" value="ECO:0007669"/>
    <property type="project" value="UniProtKB-EC"/>
</dbReference>
<dbReference type="EC" id="2.3.1.12" evidence="6"/>
<evidence type="ECO:0000313" key="6">
    <source>
        <dbReference type="EMBL" id="KAJ2776993.1"/>
    </source>
</evidence>
<dbReference type="Proteomes" id="UP001140172">
    <property type="component" value="Unassembled WGS sequence"/>
</dbReference>
<dbReference type="InterPro" id="IPR045257">
    <property type="entry name" value="E2/Pdx1"/>
</dbReference>
<dbReference type="Gene3D" id="4.10.320.10">
    <property type="entry name" value="E3-binding domain"/>
    <property type="match status" value="1"/>
</dbReference>
<evidence type="ECO:0000256" key="3">
    <source>
        <dbReference type="SAM" id="MobiDB-lite"/>
    </source>
</evidence>
<evidence type="ECO:0000256" key="1">
    <source>
        <dbReference type="ARBA" id="ARBA00007317"/>
    </source>
</evidence>
<reference evidence="6" key="1">
    <citation type="submission" date="2022-07" db="EMBL/GenBank/DDBJ databases">
        <title>Phylogenomic reconstructions and comparative analyses of Kickxellomycotina fungi.</title>
        <authorList>
            <person name="Reynolds N.K."/>
            <person name="Stajich J.E."/>
            <person name="Barry K."/>
            <person name="Grigoriev I.V."/>
            <person name="Crous P."/>
            <person name="Smith M.E."/>
        </authorList>
    </citation>
    <scope>NUCLEOTIDE SEQUENCE</scope>
    <source>
        <strain evidence="6">BCRC 34489</strain>
    </source>
</reference>
<feature type="region of interest" description="Disordered" evidence="3">
    <location>
        <begin position="120"/>
        <end position="164"/>
    </location>
</feature>
<dbReference type="PROSITE" id="PS50968">
    <property type="entry name" value="BIOTINYL_LIPOYL"/>
    <property type="match status" value="1"/>
</dbReference>
<sequence>MLSRLSVARRAARAVSRFHTSAKTQEASQFTMPALSPTMTEGGIARWEKKEGEAYSAGDLLLQIETDKAQMDVEAQDDGILVKILAPEGSQGVRVNSPIAIVAEDGDDIASIDVAALSKPKDAGGETAAAAAATPEKPKEVEKPKEAVKPQIAQETHHGADRSASGVLAPAAAFAVHANHIANAAEIQGTGPKGRVLKGDVLQFLRSGKAVISKQQPAASAAASTSAQTPRAPVSAAPAPSADAETAFLVRSLESSVLRRISVLELAKKTTVVSVPFDRLSSLLKGSGRGLTTEAFVLRAAAVAAQQVKVAKDGGARVGVAVEGSRAPVVVDIADAATMGVAAVAEAIQGVRKNAQPANAGALPAVVLAAEGVYSPENLPKDGVVVVVGSAHVVVSEAEAAGALDWALDQLVGGGADKTGEVKKGKVQSVVDVSVIGESPAVPAFAAKIKALLSNPELLTF</sequence>
<feature type="domain" description="Peripheral subunit-binding (PSBD)" evidence="5">
    <location>
        <begin position="167"/>
        <end position="205"/>
    </location>
</feature>